<dbReference type="SUPFAM" id="SSF57845">
    <property type="entry name" value="B-box zinc-binding domain"/>
    <property type="match status" value="1"/>
</dbReference>
<reference evidence="1" key="1">
    <citation type="submission" date="2020-04" db="EMBL/GenBank/DDBJ databases">
        <authorList>
            <person name="Alioto T."/>
            <person name="Alioto T."/>
            <person name="Gomez Garrido J."/>
        </authorList>
    </citation>
    <scope>NUCLEOTIDE SEQUENCE</scope>
    <source>
        <strain evidence="1">A484AB</strain>
    </source>
</reference>
<comment type="caution">
    <text evidence="1">The sequence shown here is derived from an EMBL/GenBank/DDBJ whole genome shotgun (WGS) entry which is preliminary data.</text>
</comment>
<dbReference type="InterPro" id="IPR047153">
    <property type="entry name" value="TRIM45/56/19-like"/>
</dbReference>
<evidence type="ECO:0000313" key="2">
    <source>
        <dbReference type="Proteomes" id="UP001152795"/>
    </source>
</evidence>
<keyword evidence="2" id="KW-1185">Reference proteome</keyword>
<dbReference type="Proteomes" id="UP001152795">
    <property type="component" value="Unassembled WGS sequence"/>
</dbReference>
<dbReference type="PROSITE" id="PS50119">
    <property type="entry name" value="ZF_BBOX"/>
    <property type="match status" value="2"/>
</dbReference>
<gene>
    <name evidence="1" type="ORF">PACLA_8A048806</name>
</gene>
<accession>A0A7D9L2I0</accession>
<dbReference type="AlphaFoldDB" id="A0A7D9L2I0"/>
<dbReference type="EMBL" id="CACRXK020013764">
    <property type="protein sequence ID" value="CAB4025696.1"/>
    <property type="molecule type" value="Genomic_DNA"/>
</dbReference>
<evidence type="ECO:0000313" key="1">
    <source>
        <dbReference type="EMBL" id="CAB4025696.1"/>
    </source>
</evidence>
<proteinExistence type="predicted"/>
<dbReference type="Gene3D" id="3.30.160.60">
    <property type="entry name" value="Classic Zinc Finger"/>
    <property type="match status" value="1"/>
</dbReference>
<protein>
    <submittedName>
        <fullName evidence="1">B-box type zinc finger ncl-1 isoform X1</fullName>
    </submittedName>
</protein>
<dbReference type="Gene3D" id="4.10.830.40">
    <property type="match status" value="1"/>
</dbReference>
<dbReference type="InterPro" id="IPR000315">
    <property type="entry name" value="Znf_B-box"/>
</dbReference>
<name>A0A7D9L2I0_PARCT</name>
<dbReference type="OrthoDB" id="342730at2759"/>
<dbReference type="PANTHER" id="PTHR25462:SF296">
    <property type="entry name" value="MEIOTIC P26, ISOFORM F"/>
    <property type="match status" value="1"/>
</dbReference>
<dbReference type="PANTHER" id="PTHR25462">
    <property type="entry name" value="BONUS, ISOFORM C-RELATED"/>
    <property type="match status" value="1"/>
</dbReference>
<dbReference type="SMART" id="SM00336">
    <property type="entry name" value="BBOX"/>
    <property type="match status" value="2"/>
</dbReference>
<organism evidence="1 2">
    <name type="scientific">Paramuricea clavata</name>
    <name type="common">Red gorgonian</name>
    <name type="synonym">Violescent sea-whip</name>
    <dbReference type="NCBI Taxonomy" id="317549"/>
    <lineage>
        <taxon>Eukaryota</taxon>
        <taxon>Metazoa</taxon>
        <taxon>Cnidaria</taxon>
        <taxon>Anthozoa</taxon>
        <taxon>Octocorallia</taxon>
        <taxon>Malacalcyonacea</taxon>
        <taxon>Plexauridae</taxon>
        <taxon>Paramuricea</taxon>
    </lineage>
</organism>
<dbReference type="GO" id="GO:0008270">
    <property type="term" value="F:zinc ion binding"/>
    <property type="evidence" value="ECO:0007669"/>
    <property type="project" value="InterPro"/>
</dbReference>
<sequence>MSTTTLKPDESVVGLPASEFILKLLTTVGPNRGKEEAFVCSFCQKEPAITICIECELLLCHSCCGSHNMWPRNKSHILVSISEIINRDEQQQIEAEKLSCTRHKDAVPKFYCETCKELICIECMASVHTKPGHTCLALHEIYRKQQNAVKSKCATINAMLIEGKKALETVSGSKATYENTAKDIKVKHIAQKDEMVKFVADGINKILNNKIQEVDKVYDPACEKLSYQSEMISIEKSLQRTKIEKSLQRTNIVLENSKLEELLSVQKVIDDDIRMLQSERPQNLITSFQV</sequence>
<dbReference type="Pfam" id="PF00643">
    <property type="entry name" value="zf-B_box"/>
    <property type="match status" value="2"/>
</dbReference>
<dbReference type="CDD" id="cd19757">
    <property type="entry name" value="Bbox1"/>
    <property type="match status" value="1"/>
</dbReference>